<proteinExistence type="predicted"/>
<evidence type="ECO:0000313" key="3">
    <source>
        <dbReference type="Proteomes" id="UP001348817"/>
    </source>
</evidence>
<dbReference type="RefSeq" id="WP_338393489.1">
    <property type="nucleotide sequence ID" value="NZ_AP025314.1"/>
</dbReference>
<evidence type="ECO:0000256" key="1">
    <source>
        <dbReference type="SAM" id="Phobius"/>
    </source>
</evidence>
<dbReference type="EMBL" id="AP025314">
    <property type="protein sequence ID" value="BDD08215.1"/>
    <property type="molecule type" value="Genomic_DNA"/>
</dbReference>
<dbReference type="AlphaFoldDB" id="A0AAU9DBN6"/>
<keyword evidence="3" id="KW-1185">Reference proteome</keyword>
<organism evidence="2 3">
    <name type="scientific">Fulvitalea axinellae</name>
    <dbReference type="NCBI Taxonomy" id="1182444"/>
    <lineage>
        <taxon>Bacteria</taxon>
        <taxon>Pseudomonadati</taxon>
        <taxon>Bacteroidota</taxon>
        <taxon>Cytophagia</taxon>
        <taxon>Cytophagales</taxon>
        <taxon>Persicobacteraceae</taxon>
        <taxon>Fulvitalea</taxon>
    </lineage>
</organism>
<dbReference type="Proteomes" id="UP001348817">
    <property type="component" value="Chromosome"/>
</dbReference>
<sequence>MELKTIKGTVTSWSLHNSDGNMYTYKNIVLSQDGNEVVLENPVTLSKTRDFLNVGDCVEIAYVASSHILPIRLFKELKIVYGVRTADNSVVDDAVEWSRLKLKYTMLYVFLSVFLFPVLPFTILRFYALYNMPGQKEFARFVASVWGEDKLVEKGKV</sequence>
<dbReference type="KEGG" id="fax:FUAX_06470"/>
<keyword evidence="1" id="KW-1133">Transmembrane helix</keyword>
<name>A0AAU9DBN6_9BACT</name>
<reference evidence="2 3" key="1">
    <citation type="submission" date="2021-12" db="EMBL/GenBank/DDBJ databases">
        <title>Genome sequencing of bacteria with rrn-lacking chromosome and rrn-plasmid.</title>
        <authorList>
            <person name="Anda M."/>
            <person name="Iwasaki W."/>
        </authorList>
    </citation>
    <scope>NUCLEOTIDE SEQUENCE [LARGE SCALE GENOMIC DNA]</scope>
    <source>
        <strain evidence="2 3">DSM 100852</strain>
    </source>
</reference>
<protein>
    <submittedName>
        <fullName evidence="2">Uncharacterized protein</fullName>
    </submittedName>
</protein>
<keyword evidence="1" id="KW-0812">Transmembrane</keyword>
<feature type="transmembrane region" description="Helical" evidence="1">
    <location>
        <begin position="107"/>
        <end position="128"/>
    </location>
</feature>
<keyword evidence="1" id="KW-0472">Membrane</keyword>
<gene>
    <name evidence="2" type="ORF">FUAX_06470</name>
</gene>
<evidence type="ECO:0000313" key="2">
    <source>
        <dbReference type="EMBL" id="BDD08215.1"/>
    </source>
</evidence>
<accession>A0AAU9DBN6</accession>